<reference evidence="2 3" key="1">
    <citation type="submission" date="2015-05" db="EMBL/GenBank/DDBJ databases">
        <title>Draft genome sequence of Microvirga vignae strain BR3299, a novel nitrogen fixing bacteria isolated from Brazil semi-aired region.</title>
        <authorList>
            <person name="Zilli J.E."/>
            <person name="Passos S.R."/>
            <person name="Leite J."/>
            <person name="Baldani J.I."/>
            <person name="Xavier G.R."/>
            <person name="Rumjaneck N.G."/>
            <person name="Simoes-Araujo J.L."/>
        </authorList>
    </citation>
    <scope>NUCLEOTIDE SEQUENCE [LARGE SCALE GENOMIC DNA]</scope>
    <source>
        <strain evidence="2 3">BR3299</strain>
    </source>
</reference>
<dbReference type="EMBL" id="LCYG01000064">
    <property type="protein sequence ID" value="KLK90878.1"/>
    <property type="molecule type" value="Genomic_DNA"/>
</dbReference>
<dbReference type="OrthoDB" id="8226336at2"/>
<evidence type="ECO:0000313" key="2">
    <source>
        <dbReference type="EMBL" id="KLK90878.1"/>
    </source>
</evidence>
<dbReference type="Proteomes" id="UP000035489">
    <property type="component" value="Unassembled WGS sequence"/>
</dbReference>
<comment type="caution">
    <text evidence="2">The sequence shown here is derived from an EMBL/GenBank/DDBJ whole genome shotgun (WGS) entry which is preliminary data.</text>
</comment>
<gene>
    <name evidence="2" type="ORF">AA309_23455</name>
</gene>
<accession>A0A0H1R6W8</accession>
<dbReference type="RefSeq" id="WP_047191452.1">
    <property type="nucleotide sequence ID" value="NZ_LCYG01000064.1"/>
</dbReference>
<proteinExistence type="predicted"/>
<feature type="region of interest" description="Disordered" evidence="1">
    <location>
        <begin position="121"/>
        <end position="145"/>
    </location>
</feature>
<keyword evidence="3" id="KW-1185">Reference proteome</keyword>
<protein>
    <submittedName>
        <fullName evidence="2">Uncharacterized protein</fullName>
    </submittedName>
</protein>
<dbReference type="AlphaFoldDB" id="A0A0H1R6W8"/>
<sequence length="145" mass="16446">MSEQWQYQLRLYLADEVAEAARRDAAAPVLGPLPQILEKHDATMKCQFYAFADYVAQAEADGVEGYPLYEWTKATIEDPIKKAKHLKSFALHINGQEVYPKEEADALEADLQPLVDGTRITRLSRHDTNPASNPQMPERFRKSQA</sequence>
<dbReference type="PATRIC" id="fig|1225564.3.peg.6107"/>
<evidence type="ECO:0000313" key="3">
    <source>
        <dbReference type="Proteomes" id="UP000035489"/>
    </source>
</evidence>
<organism evidence="2 3">
    <name type="scientific">Microvirga vignae</name>
    <dbReference type="NCBI Taxonomy" id="1225564"/>
    <lineage>
        <taxon>Bacteria</taxon>
        <taxon>Pseudomonadati</taxon>
        <taxon>Pseudomonadota</taxon>
        <taxon>Alphaproteobacteria</taxon>
        <taxon>Hyphomicrobiales</taxon>
        <taxon>Methylobacteriaceae</taxon>
        <taxon>Microvirga</taxon>
    </lineage>
</organism>
<name>A0A0H1R6W8_9HYPH</name>
<evidence type="ECO:0000256" key="1">
    <source>
        <dbReference type="SAM" id="MobiDB-lite"/>
    </source>
</evidence>